<dbReference type="Pfam" id="PF14056">
    <property type="entry name" value="DUF4250"/>
    <property type="match status" value="1"/>
</dbReference>
<gene>
    <name evidence="1" type="ORF">H6X83_02695</name>
</gene>
<dbReference type="RefSeq" id="WP_212507640.1">
    <property type="nucleotide sequence ID" value="NZ_CP060696.1"/>
</dbReference>
<dbReference type="InterPro" id="IPR025346">
    <property type="entry name" value="DUF4250"/>
</dbReference>
<keyword evidence="2" id="KW-1185">Reference proteome</keyword>
<dbReference type="AlphaFoldDB" id="A0A7G9WIR3"/>
<accession>A0A7G9WIR3</accession>
<sequence>MKLPTDPAILLSFINTRLRDECPNLADLCRSLEIDQSTLEKKLSAIDYVYDPSCNQFV</sequence>
<evidence type="ECO:0000313" key="1">
    <source>
        <dbReference type="EMBL" id="QNO18575.1"/>
    </source>
</evidence>
<protein>
    <submittedName>
        <fullName evidence="1">DUF4250 domain-containing protein</fullName>
    </submittedName>
</protein>
<evidence type="ECO:0000313" key="2">
    <source>
        <dbReference type="Proteomes" id="UP000516046"/>
    </source>
</evidence>
<dbReference type="EMBL" id="CP060696">
    <property type="protein sequence ID" value="QNO18575.1"/>
    <property type="molecule type" value="Genomic_DNA"/>
</dbReference>
<dbReference type="KEGG" id="caml:H6X83_02695"/>
<name>A0A7G9WIR3_9FIRM</name>
<dbReference type="Proteomes" id="UP000516046">
    <property type="component" value="Chromosome"/>
</dbReference>
<reference evidence="1 2" key="1">
    <citation type="submission" date="2020-08" db="EMBL/GenBank/DDBJ databases">
        <authorList>
            <person name="Ren C."/>
            <person name="Gu Y."/>
            <person name="Xu Y."/>
        </authorList>
    </citation>
    <scope>NUCLEOTIDE SEQUENCE [LARGE SCALE GENOMIC DNA]</scope>
    <source>
        <strain evidence="1 2">LBM18003</strain>
    </source>
</reference>
<proteinExistence type="predicted"/>
<organism evidence="1 2">
    <name type="scientific">Caproicibacterium amylolyticum</name>
    <dbReference type="NCBI Taxonomy" id="2766537"/>
    <lineage>
        <taxon>Bacteria</taxon>
        <taxon>Bacillati</taxon>
        <taxon>Bacillota</taxon>
        <taxon>Clostridia</taxon>
        <taxon>Eubacteriales</taxon>
        <taxon>Oscillospiraceae</taxon>
        <taxon>Caproicibacterium</taxon>
    </lineage>
</organism>